<feature type="transmembrane region" description="Helical" evidence="6">
    <location>
        <begin position="149"/>
        <end position="171"/>
    </location>
</feature>
<comment type="subcellular location">
    <subcellularLocation>
        <location evidence="1">Membrane</location>
        <topology evidence="1">Multi-pass membrane protein</topology>
    </subcellularLocation>
</comment>
<keyword evidence="8" id="KW-1185">Reference proteome</keyword>
<organism evidence="9">
    <name type="scientific">Enterobius vermicularis</name>
    <name type="common">Human pinworm</name>
    <dbReference type="NCBI Taxonomy" id="51028"/>
    <lineage>
        <taxon>Eukaryota</taxon>
        <taxon>Metazoa</taxon>
        <taxon>Ecdysozoa</taxon>
        <taxon>Nematoda</taxon>
        <taxon>Chromadorea</taxon>
        <taxon>Rhabditida</taxon>
        <taxon>Spirurina</taxon>
        <taxon>Oxyuridomorpha</taxon>
        <taxon>Oxyuroidea</taxon>
        <taxon>Oxyuridae</taxon>
        <taxon>Enterobius</taxon>
    </lineage>
</organism>
<evidence type="ECO:0000256" key="1">
    <source>
        <dbReference type="ARBA" id="ARBA00004141"/>
    </source>
</evidence>
<dbReference type="InterPro" id="IPR007237">
    <property type="entry name" value="CD20-like"/>
</dbReference>
<dbReference type="AlphaFoldDB" id="A0A0N4VB03"/>
<evidence type="ECO:0000256" key="6">
    <source>
        <dbReference type="SAM" id="Phobius"/>
    </source>
</evidence>
<evidence type="ECO:0000313" key="9">
    <source>
        <dbReference type="WBParaSite" id="EVEC_0000769801-mRNA-1"/>
    </source>
</evidence>
<dbReference type="WBParaSite" id="EVEC_0000769801-mRNA-1">
    <property type="protein sequence ID" value="EVEC_0000769801-mRNA-1"/>
    <property type="gene ID" value="EVEC_0000769801"/>
</dbReference>
<proteinExistence type="predicted"/>
<dbReference type="Proteomes" id="UP000274131">
    <property type="component" value="Unassembled WGS sequence"/>
</dbReference>
<reference evidence="9" key="1">
    <citation type="submission" date="2017-02" db="UniProtKB">
        <authorList>
            <consortium name="WormBaseParasite"/>
        </authorList>
    </citation>
    <scope>IDENTIFICATION</scope>
</reference>
<protein>
    <submittedName>
        <fullName evidence="9">Cytochrome b561 domain-containing protein</fullName>
    </submittedName>
</protein>
<evidence type="ECO:0000256" key="3">
    <source>
        <dbReference type="ARBA" id="ARBA00022989"/>
    </source>
</evidence>
<feature type="transmembrane region" description="Helical" evidence="6">
    <location>
        <begin position="90"/>
        <end position="112"/>
    </location>
</feature>
<keyword evidence="3 6" id="KW-1133">Transmembrane helix</keyword>
<gene>
    <name evidence="7" type="ORF">EVEC_LOCUS7182</name>
</gene>
<reference evidence="7 8" key="2">
    <citation type="submission" date="2018-10" db="EMBL/GenBank/DDBJ databases">
        <authorList>
            <consortium name="Pathogen Informatics"/>
        </authorList>
    </citation>
    <scope>NUCLEOTIDE SEQUENCE [LARGE SCALE GENOMIC DNA]</scope>
</reference>
<evidence type="ECO:0000256" key="5">
    <source>
        <dbReference type="SAM" id="MobiDB-lite"/>
    </source>
</evidence>
<dbReference type="Pfam" id="PF04103">
    <property type="entry name" value="CD20"/>
    <property type="match status" value="1"/>
</dbReference>
<sequence length="243" mass="27109">MKDNELGRYHIENMKNKLAAANNQSTRYMPLSTKQTDGPKIEVTINQNCESSCKAAETRSLDRPTFSPPSPPNPSAPPLKPSNCRRCNKAVLYVAIAQAFVSVILLSGGIWCHNTASHYCPYKTSLWTPIIFLISAGIGMTTAKTSFPHFYIAHLVLSLVAIITVLAGGILSYRNWSLMGKDTFSIESRTKDFCVLHRYDGGRLTYMLRLHRYDFEECLYGFKIGVAVNFSYMLLGGTLGEFC</sequence>
<evidence type="ECO:0000256" key="2">
    <source>
        <dbReference type="ARBA" id="ARBA00022692"/>
    </source>
</evidence>
<dbReference type="GO" id="GO:0016020">
    <property type="term" value="C:membrane"/>
    <property type="evidence" value="ECO:0007669"/>
    <property type="project" value="UniProtKB-SubCell"/>
</dbReference>
<dbReference type="OrthoDB" id="5868512at2759"/>
<feature type="region of interest" description="Disordered" evidence="5">
    <location>
        <begin position="60"/>
        <end position="81"/>
    </location>
</feature>
<evidence type="ECO:0000313" key="8">
    <source>
        <dbReference type="Proteomes" id="UP000274131"/>
    </source>
</evidence>
<feature type="compositionally biased region" description="Pro residues" evidence="5">
    <location>
        <begin position="66"/>
        <end position="80"/>
    </location>
</feature>
<dbReference type="EMBL" id="UXUI01008812">
    <property type="protein sequence ID" value="VDD92431.1"/>
    <property type="molecule type" value="Genomic_DNA"/>
</dbReference>
<evidence type="ECO:0000313" key="7">
    <source>
        <dbReference type="EMBL" id="VDD92431.1"/>
    </source>
</evidence>
<evidence type="ECO:0000256" key="4">
    <source>
        <dbReference type="ARBA" id="ARBA00023136"/>
    </source>
</evidence>
<keyword evidence="4 6" id="KW-0472">Membrane</keyword>
<keyword evidence="2 6" id="KW-0812">Transmembrane</keyword>
<accession>A0A0N4VB03</accession>
<name>A0A0N4VB03_ENTVE</name>